<dbReference type="Gramene" id="ERN00829">
    <property type="protein sequence ID" value="ERN00829"/>
    <property type="gene ID" value="AMTR_s00103p00062900"/>
</dbReference>
<dbReference type="InterPro" id="IPR045030">
    <property type="entry name" value="LYSM1-4"/>
</dbReference>
<dbReference type="Gene3D" id="3.10.350.10">
    <property type="entry name" value="LysM domain"/>
    <property type="match status" value="1"/>
</dbReference>
<dbReference type="HOGENOM" id="CLU_071942_0_0_1"/>
<feature type="domain" description="LysM" evidence="1">
    <location>
        <begin position="128"/>
        <end position="172"/>
    </location>
</feature>
<proteinExistence type="predicted"/>
<sequence length="275" mass="30613">MGCCGDEDEDLLKQLLPDPPQNLTLIPSSLLDSSLEVSLSGDCESVISPMNSHFYALASRDILRSIFELLSMSDLARASCVCRLWNSVACEPGLKTAAFRAPWKLREVLGRPSSAAFWRENSLSRFAISHILNKGDTIPGLALRYCVQVMDIKRLNNMMSDHGMYSRERLLIPISDPKVLHGGTCYIELDLYAKREVAVLYLDGVPDGHASYLMNVEAVGRSKKRLLDSMKRSLHADEGTVEYYLSISNGDPRAAYSLYAQDLTWEHQQSSTSSS</sequence>
<dbReference type="eggNOG" id="KOG2850">
    <property type="taxonomic scope" value="Eukaryota"/>
</dbReference>
<dbReference type="InterPro" id="IPR001810">
    <property type="entry name" value="F-box_dom"/>
</dbReference>
<dbReference type="PROSITE" id="PS51782">
    <property type="entry name" value="LYSM"/>
    <property type="match status" value="1"/>
</dbReference>
<dbReference type="SUPFAM" id="SSF54106">
    <property type="entry name" value="LysM domain"/>
    <property type="match status" value="1"/>
</dbReference>
<dbReference type="Gene3D" id="1.20.1280.50">
    <property type="match status" value="1"/>
</dbReference>
<dbReference type="Pfam" id="PF01476">
    <property type="entry name" value="LysM"/>
    <property type="match status" value="1"/>
</dbReference>
<dbReference type="InterPro" id="IPR018392">
    <property type="entry name" value="LysM"/>
</dbReference>
<dbReference type="CDD" id="cd09917">
    <property type="entry name" value="F-box_SF"/>
    <property type="match status" value="1"/>
</dbReference>
<reference evidence="3" key="1">
    <citation type="journal article" date="2013" name="Science">
        <title>The Amborella genome and the evolution of flowering plants.</title>
        <authorList>
            <consortium name="Amborella Genome Project"/>
        </authorList>
    </citation>
    <scope>NUCLEOTIDE SEQUENCE [LARGE SCALE GENOMIC DNA]</scope>
</reference>
<evidence type="ECO:0000313" key="3">
    <source>
        <dbReference type="Proteomes" id="UP000017836"/>
    </source>
</evidence>
<protein>
    <recommendedName>
        <fullName evidence="1">LysM domain-containing protein</fullName>
    </recommendedName>
</protein>
<evidence type="ECO:0000259" key="1">
    <source>
        <dbReference type="PROSITE" id="PS51782"/>
    </source>
</evidence>
<dbReference type="InterPro" id="IPR036047">
    <property type="entry name" value="F-box-like_dom_sf"/>
</dbReference>
<dbReference type="PANTHER" id="PTHR20932:SF8">
    <property type="entry name" value="LD22649P"/>
    <property type="match status" value="1"/>
</dbReference>
<dbReference type="Pfam" id="PF12937">
    <property type="entry name" value="F-box-like"/>
    <property type="match status" value="1"/>
</dbReference>
<keyword evidence="3" id="KW-1185">Reference proteome</keyword>
<evidence type="ECO:0000313" key="2">
    <source>
        <dbReference type="EMBL" id="ERN00829.1"/>
    </source>
</evidence>
<dbReference type="Proteomes" id="UP000017836">
    <property type="component" value="Unassembled WGS sequence"/>
</dbReference>
<dbReference type="EMBL" id="KI394805">
    <property type="protein sequence ID" value="ERN00829.1"/>
    <property type="molecule type" value="Genomic_DNA"/>
</dbReference>
<dbReference type="AlphaFoldDB" id="W1NZP2"/>
<dbReference type="PANTHER" id="PTHR20932">
    <property type="entry name" value="LYSM AND PUTATIVE PEPTIDOGLYCAN-BINDING DOMAIN-CONTAINING PROTEIN"/>
    <property type="match status" value="1"/>
</dbReference>
<dbReference type="CDD" id="cd00118">
    <property type="entry name" value="LysM"/>
    <property type="match status" value="1"/>
</dbReference>
<dbReference type="InterPro" id="IPR036779">
    <property type="entry name" value="LysM_dom_sf"/>
</dbReference>
<dbReference type="OMA" id="TCYVELD"/>
<gene>
    <name evidence="2" type="ORF">AMTR_s00103p00062900</name>
</gene>
<organism evidence="2 3">
    <name type="scientific">Amborella trichopoda</name>
    <dbReference type="NCBI Taxonomy" id="13333"/>
    <lineage>
        <taxon>Eukaryota</taxon>
        <taxon>Viridiplantae</taxon>
        <taxon>Streptophyta</taxon>
        <taxon>Embryophyta</taxon>
        <taxon>Tracheophyta</taxon>
        <taxon>Spermatophyta</taxon>
        <taxon>Magnoliopsida</taxon>
        <taxon>Amborellales</taxon>
        <taxon>Amborellaceae</taxon>
        <taxon>Amborella</taxon>
    </lineage>
</organism>
<name>W1NZP2_AMBTC</name>
<accession>W1NZP2</accession>
<dbReference type="SUPFAM" id="SSF81383">
    <property type="entry name" value="F-box domain"/>
    <property type="match status" value="1"/>
</dbReference>